<keyword evidence="5" id="KW-1185">Reference proteome</keyword>
<organism evidence="4 5">
    <name type="scientific">Rhabdobacter roseus</name>
    <dbReference type="NCBI Taxonomy" id="1655419"/>
    <lineage>
        <taxon>Bacteria</taxon>
        <taxon>Pseudomonadati</taxon>
        <taxon>Bacteroidota</taxon>
        <taxon>Cytophagia</taxon>
        <taxon>Cytophagales</taxon>
        <taxon>Cytophagaceae</taxon>
        <taxon>Rhabdobacter</taxon>
    </lineage>
</organism>
<feature type="domain" description="Lantibiotic dehydratase N-terminal" evidence="2">
    <location>
        <begin position="43"/>
        <end position="708"/>
    </location>
</feature>
<proteinExistence type="predicted"/>
<dbReference type="Proteomes" id="UP000557307">
    <property type="component" value="Unassembled WGS sequence"/>
</dbReference>
<gene>
    <name evidence="4" type="ORF">HNQ92_001101</name>
</gene>
<dbReference type="Pfam" id="PF04738">
    <property type="entry name" value="Lant_dehydr_N"/>
    <property type="match status" value="1"/>
</dbReference>
<reference evidence="4 5" key="1">
    <citation type="submission" date="2020-08" db="EMBL/GenBank/DDBJ databases">
        <title>Genomic Encyclopedia of Type Strains, Phase IV (KMG-IV): sequencing the most valuable type-strain genomes for metagenomic binning, comparative biology and taxonomic classification.</title>
        <authorList>
            <person name="Goeker M."/>
        </authorList>
    </citation>
    <scope>NUCLEOTIDE SEQUENCE [LARGE SCALE GENOMIC DNA]</scope>
    <source>
        <strain evidence="4 5">DSM 105074</strain>
    </source>
</reference>
<evidence type="ECO:0000313" key="4">
    <source>
        <dbReference type="EMBL" id="MBB5282975.1"/>
    </source>
</evidence>
<accession>A0A840TJ67</accession>
<evidence type="ECO:0000259" key="3">
    <source>
        <dbReference type="Pfam" id="PF14028"/>
    </source>
</evidence>
<protein>
    <submittedName>
        <fullName evidence="4">Thiopeptide-type bacteriocin biosynthesis protein</fullName>
    </submittedName>
</protein>
<feature type="domain" description="Thiopeptide-type bacteriocin biosynthesis" evidence="3">
    <location>
        <begin position="786"/>
        <end position="1035"/>
    </location>
</feature>
<dbReference type="Pfam" id="PF14028">
    <property type="entry name" value="Lant_dehydr_C"/>
    <property type="match status" value="1"/>
</dbReference>
<feature type="compositionally biased region" description="Low complexity" evidence="1">
    <location>
        <begin position="749"/>
        <end position="764"/>
    </location>
</feature>
<comment type="caution">
    <text evidence="4">The sequence shown here is derived from an EMBL/GenBank/DDBJ whole genome shotgun (WGS) entry which is preliminary data.</text>
</comment>
<feature type="region of interest" description="Disordered" evidence="1">
    <location>
        <begin position="749"/>
        <end position="779"/>
    </location>
</feature>
<evidence type="ECO:0000313" key="5">
    <source>
        <dbReference type="Proteomes" id="UP000557307"/>
    </source>
</evidence>
<sequence length="1051" mass="118170">MSLIPDGFFLLRRPLLPLETLRTFHAMQSPELAEQHLLTLFSDPWLAEALFLASPGLYASFRGLRTDGQPDKNRRQVLSALTHYLVRLCTRATPFGLFAGVATGTLSGRTVLEPAGSEAFRRYRRLDPAALHDLIRRLEAKPTIQAQLRFELNSSLTFGQGIYRYTERKYTHTGTLHTLTAVEPGPEVERAMRRAQGGATARELGQALGPGLPPARARKLIRELIQAQLLESEWRFTVTGRDPFASLRAKLMTLKGAGSEKKLLNQVHQLLEATQAPLNAGLRLQALLAPYIQNPENRPVVQTDLVLAGRWSLSARWVQVLAREFETVRPLLEMGRSRELDQFRDAFLRRFEGQEVPLPEALDSTEGIGYGPVRPGSCEELPLLADLVFPTRPERPYPTEDALARLRENLAERAWLEPTRCVTLTDEDCAGMTPAGWDPTGSHPGDGLYWLGSLLTDSPEALDRGDFRFLARAMGGASGLELLGRFGEADPSLAAQLRVAAATRAQQEPEVVFAEIAHLPEPRLGNLLQRPHLTDYEIVYLGGSHLPPERRISPADLLVSVRDNQVQLRSRRLGKRVIPRLTTAHNFTQGLPMYRFLCDVAGQGTGYGWQWGHLAERVFLPRVQYGHWILARARWTITKSHFPRLFPSGVATPGAAAPGVATVAREGEWAHEWEAVRQKLGIPRYTQFVEGDRELLIDHDSARSRESLHALFRTQDRIRLVEFPESSTGLLNGFTHEIVLPFREAKNTPGAAAPSVASPGVATPRSTPSGGAETVQRDFPPGGGGWTYVKVYCGPQTGDRLLRERIGPLMRALVRAKSVEKWFFVRYADPEPHLRIRFYPAEAPEATRGLTQELHRAWEEGWLHSIQYDTYRRELERYPGLPYERTESLFHADSEAVISLLDLTGWPRWLLGLAGADRLLNDWGLDHAARGTLVERVFDALFREFRGDTALKGQLDAHYRRDRQRIESLLAASGGRVGRVIARRSRAVRRVRRGQQEPADPAVVASHLHLFFNRLFLAQARQQELVLSYYLKKYYHSYPKRPHSSPPRPAK</sequence>
<dbReference type="NCBIfam" id="TIGR03891">
    <property type="entry name" value="thiopep_ocin"/>
    <property type="match status" value="1"/>
</dbReference>
<name>A0A840TJ67_9BACT</name>
<evidence type="ECO:0000259" key="2">
    <source>
        <dbReference type="Pfam" id="PF04738"/>
    </source>
</evidence>
<dbReference type="RefSeq" id="WP_184171977.1">
    <property type="nucleotide sequence ID" value="NZ_JACHGF010000002.1"/>
</dbReference>
<dbReference type="EMBL" id="JACHGF010000002">
    <property type="protein sequence ID" value="MBB5282975.1"/>
    <property type="molecule type" value="Genomic_DNA"/>
</dbReference>
<dbReference type="InterPro" id="IPR023809">
    <property type="entry name" value="Thiopep_bacteriocin_synth_dom"/>
</dbReference>
<evidence type="ECO:0000256" key="1">
    <source>
        <dbReference type="SAM" id="MobiDB-lite"/>
    </source>
</evidence>
<dbReference type="AlphaFoldDB" id="A0A840TJ67"/>
<dbReference type="InterPro" id="IPR006827">
    <property type="entry name" value="Lant_deHydtase_N"/>
</dbReference>